<proteinExistence type="predicted"/>
<keyword evidence="4" id="KW-1185">Reference proteome</keyword>
<protein>
    <submittedName>
        <fullName evidence="3">DNA-binding protein</fullName>
    </submittedName>
</protein>
<dbReference type="Proteomes" id="UP000274391">
    <property type="component" value="Unassembled WGS sequence"/>
</dbReference>
<feature type="compositionally biased region" description="Acidic residues" evidence="1">
    <location>
        <begin position="32"/>
        <end position="48"/>
    </location>
</feature>
<dbReference type="EMBL" id="RQVS01000008">
    <property type="protein sequence ID" value="RRJ86519.1"/>
    <property type="molecule type" value="Genomic_DNA"/>
</dbReference>
<dbReference type="InterPro" id="IPR036867">
    <property type="entry name" value="R3H_dom_sf"/>
</dbReference>
<name>A0A3P3VYK6_9MICO</name>
<gene>
    <name evidence="3" type="ORF">EG850_07655</name>
</gene>
<dbReference type="RefSeq" id="WP_124972188.1">
    <property type="nucleotide sequence ID" value="NZ_RQVS01000008.1"/>
</dbReference>
<dbReference type="PROSITE" id="PS51061">
    <property type="entry name" value="R3H"/>
    <property type="match status" value="1"/>
</dbReference>
<feature type="region of interest" description="Disordered" evidence="1">
    <location>
        <begin position="1"/>
        <end position="48"/>
    </location>
</feature>
<keyword evidence="3" id="KW-0238">DNA-binding</keyword>
<dbReference type="InterPro" id="IPR015946">
    <property type="entry name" value="KH_dom-like_a/b"/>
</dbReference>
<dbReference type="Gene3D" id="3.30.1370.50">
    <property type="entry name" value="R3H-like domain"/>
    <property type="match status" value="1"/>
</dbReference>
<dbReference type="OrthoDB" id="9794483at2"/>
<dbReference type="InterPro" id="IPR001374">
    <property type="entry name" value="R3H_dom"/>
</dbReference>
<evidence type="ECO:0000313" key="4">
    <source>
        <dbReference type="Proteomes" id="UP000274391"/>
    </source>
</evidence>
<dbReference type="Gene3D" id="3.30.300.20">
    <property type="match status" value="1"/>
</dbReference>
<reference evidence="3 4" key="1">
    <citation type="submission" date="2018-11" db="EMBL/GenBank/DDBJ databases">
        <title>YIM 102482-1 draft genome.</title>
        <authorList>
            <person name="Li G."/>
            <person name="Jiang Y."/>
        </authorList>
    </citation>
    <scope>NUCLEOTIDE SEQUENCE [LARGE SCALE GENOMIC DNA]</scope>
    <source>
        <strain evidence="3 4">YIM 102482-1</strain>
    </source>
</reference>
<dbReference type="Pfam" id="PF01424">
    <property type="entry name" value="R3H"/>
    <property type="match status" value="1"/>
</dbReference>
<dbReference type="CDD" id="cd02644">
    <property type="entry name" value="R3H_jag"/>
    <property type="match status" value="1"/>
</dbReference>
<dbReference type="PANTHER" id="PTHR35800:SF1">
    <property type="entry name" value="RNA-BINDING PROTEIN KHPB"/>
    <property type="match status" value="1"/>
</dbReference>
<dbReference type="SUPFAM" id="SSF82708">
    <property type="entry name" value="R3H domain"/>
    <property type="match status" value="1"/>
</dbReference>
<dbReference type="GO" id="GO:0003723">
    <property type="term" value="F:RNA binding"/>
    <property type="evidence" value="ECO:0007669"/>
    <property type="project" value="InterPro"/>
</dbReference>
<accession>A0A3P3VYK6</accession>
<feature type="domain" description="R3H" evidence="2">
    <location>
        <begin position="127"/>
        <end position="192"/>
    </location>
</feature>
<dbReference type="GO" id="GO:0003677">
    <property type="term" value="F:DNA binding"/>
    <property type="evidence" value="ECO:0007669"/>
    <property type="project" value="UniProtKB-KW"/>
</dbReference>
<dbReference type="InterPro" id="IPR039247">
    <property type="entry name" value="KhpB"/>
</dbReference>
<evidence type="ECO:0000259" key="2">
    <source>
        <dbReference type="PROSITE" id="PS51061"/>
    </source>
</evidence>
<evidence type="ECO:0000256" key="1">
    <source>
        <dbReference type="SAM" id="MobiDB-lite"/>
    </source>
</evidence>
<comment type="caution">
    <text evidence="3">The sequence shown here is derived from an EMBL/GenBank/DDBJ whole genome shotgun (WGS) entry which is preliminary data.</text>
</comment>
<feature type="region of interest" description="Disordered" evidence="1">
    <location>
        <begin position="170"/>
        <end position="192"/>
    </location>
</feature>
<sequence length="192" mass="21002">MSEATQPADGSVEHDLEDLEVTNEAPEHAEVEGVEDAAEDEDGRDEGDIAADYIEELLDIADVDGDLEIDVRNGRTYVSVTAEGESNLDRLSNPEVVDALQQLTRLAVQAETGEFSRLILDLGGSRDARKRELESLVIRAIERIEDGAASAALPPMSSYERKLVHDLAADRGYDSESEGEGRTRHTVLKPRD</sequence>
<dbReference type="PANTHER" id="PTHR35800">
    <property type="entry name" value="PROTEIN JAG"/>
    <property type="match status" value="1"/>
</dbReference>
<dbReference type="SMART" id="SM00393">
    <property type="entry name" value="R3H"/>
    <property type="match status" value="1"/>
</dbReference>
<dbReference type="InterPro" id="IPR034079">
    <property type="entry name" value="R3H_KhpB"/>
</dbReference>
<evidence type="ECO:0000313" key="3">
    <source>
        <dbReference type="EMBL" id="RRJ86519.1"/>
    </source>
</evidence>
<dbReference type="AlphaFoldDB" id="A0A3P3VYK6"/>
<organism evidence="3 4">
    <name type="scientific">Gulosibacter macacae</name>
    <dbReference type="NCBI Taxonomy" id="2488791"/>
    <lineage>
        <taxon>Bacteria</taxon>
        <taxon>Bacillati</taxon>
        <taxon>Actinomycetota</taxon>
        <taxon>Actinomycetes</taxon>
        <taxon>Micrococcales</taxon>
        <taxon>Microbacteriaceae</taxon>
        <taxon>Gulosibacter</taxon>
    </lineage>
</organism>